<protein>
    <submittedName>
        <fullName evidence="2">Uncharacterized protein</fullName>
    </submittedName>
</protein>
<gene>
    <name evidence="2" type="ORF">YALI1_E33421g</name>
</gene>
<sequence>MDSDYGIQSILSDDEQDAWDEIDAPFLERPSSSGLVMPAISSDGSVVSSREIMSKGDGFLNGDFPMPKFAQLWNKSGCLCIEPLCGCDKVREKVEAHLGNMTEKQRGYVVVFEVEPEAAQLAKMAVLRNWKGDEKVFMFLDTKFELSKKMRDGINEVERVELVVLGGEEKKADGDITIDAKPAHGTKRMSADAVSSFLKILFSIGIVFVLFNPQKQTSPSFSASNTTFYGPPQPVTPFKYEIPDSMIFPSCYYLDKPEVHVTAPSHQNSLSIETVFNFLSEGFQRLWNGILSIPSLLSRLLGLDKDVFETNSERTLRKIGLDMDLLVELMDEILEEQTEQSLHDALYVWNKMGSDIAEPLKRLKYDEKTTSANFLSIIKLERRLKVVGEKLATTKREVSAMRDREKGGAREKARGGEIARPREKINSHPIVGARENPDVLNMSPLPTDYMNRMEYRDRQGHGRRGRKRERERGGPRRS</sequence>
<dbReference type="VEuPathDB" id="FungiDB:YALI1_E33421g"/>
<feature type="compositionally biased region" description="Basic and acidic residues" evidence="1">
    <location>
        <begin position="451"/>
        <end position="460"/>
    </location>
</feature>
<evidence type="ECO:0000256" key="1">
    <source>
        <dbReference type="SAM" id="MobiDB-lite"/>
    </source>
</evidence>
<organism evidence="2 3">
    <name type="scientific">Yarrowia lipolytica</name>
    <name type="common">Candida lipolytica</name>
    <dbReference type="NCBI Taxonomy" id="4952"/>
    <lineage>
        <taxon>Eukaryota</taxon>
        <taxon>Fungi</taxon>
        <taxon>Dikarya</taxon>
        <taxon>Ascomycota</taxon>
        <taxon>Saccharomycotina</taxon>
        <taxon>Dipodascomycetes</taxon>
        <taxon>Dipodascales</taxon>
        <taxon>Dipodascales incertae sedis</taxon>
        <taxon>Yarrowia</taxon>
    </lineage>
</organism>
<name>A0A1H6PPE0_YARLL</name>
<feature type="region of interest" description="Disordered" evidence="1">
    <location>
        <begin position="398"/>
        <end position="478"/>
    </location>
</feature>
<reference evidence="2 3" key="1">
    <citation type="journal article" date="2016" name="PLoS ONE">
        <title>Sequence Assembly of Yarrowia lipolytica Strain W29/CLIB89 Shows Transposable Element Diversity.</title>
        <authorList>
            <person name="Magnan C."/>
            <person name="Yu J."/>
            <person name="Chang I."/>
            <person name="Jahn E."/>
            <person name="Kanomata Y."/>
            <person name="Wu J."/>
            <person name="Zeller M."/>
            <person name="Oakes M."/>
            <person name="Baldi P."/>
            <person name="Sandmeyer S."/>
        </authorList>
    </citation>
    <scope>NUCLEOTIDE SEQUENCE [LARGE SCALE GENOMIC DNA]</scope>
    <source>
        <strain evidence="3">CLIB89(W29)</strain>
    </source>
</reference>
<dbReference type="OrthoDB" id="4094134at2759"/>
<dbReference type="AlphaFoldDB" id="A0A1H6PPE0"/>
<proteinExistence type="predicted"/>
<dbReference type="RefSeq" id="XP_504501.1">
    <property type="nucleotide sequence ID" value="XM_504501.3"/>
</dbReference>
<dbReference type="KEGG" id="yli:2911608"/>
<dbReference type="Proteomes" id="UP000182444">
    <property type="component" value="Chromosome 1E"/>
</dbReference>
<evidence type="ECO:0000313" key="3">
    <source>
        <dbReference type="Proteomes" id="UP000182444"/>
    </source>
</evidence>
<feature type="compositionally biased region" description="Basic and acidic residues" evidence="1">
    <location>
        <begin position="468"/>
        <end position="478"/>
    </location>
</feature>
<dbReference type="GeneID" id="2911608"/>
<dbReference type="VEuPathDB" id="FungiDB:YALI0_E28314g"/>
<evidence type="ECO:0000313" key="2">
    <source>
        <dbReference type="EMBL" id="AOW06079.1"/>
    </source>
</evidence>
<feature type="compositionally biased region" description="Basic and acidic residues" evidence="1">
    <location>
        <begin position="398"/>
        <end position="426"/>
    </location>
</feature>
<dbReference type="EMBL" id="CP017557">
    <property type="protein sequence ID" value="AOW06079.1"/>
    <property type="molecule type" value="Genomic_DNA"/>
</dbReference>
<accession>A0A1H6PPE0</accession>